<dbReference type="PANTHER" id="PTHR31900:SF30">
    <property type="entry name" value="SUPERFAMILY PROTEIN, PUTATIVE-RELATED"/>
    <property type="match status" value="1"/>
</dbReference>
<dbReference type="InterPro" id="IPR006566">
    <property type="entry name" value="FBD"/>
</dbReference>
<proteinExistence type="predicted"/>
<name>A0A2G5DL77_AQUCA</name>
<dbReference type="OrthoDB" id="1859887at2759"/>
<dbReference type="AlphaFoldDB" id="A0A2G5DL77"/>
<accession>A0A2G5DL77</accession>
<dbReference type="EMBL" id="KZ305034">
    <property type="protein sequence ID" value="PIA44261.1"/>
    <property type="molecule type" value="Genomic_DNA"/>
</dbReference>
<keyword evidence="3" id="KW-1185">Reference proteome</keyword>
<evidence type="ECO:0000259" key="1">
    <source>
        <dbReference type="SMART" id="SM00579"/>
    </source>
</evidence>
<feature type="domain" description="FBD" evidence="1">
    <location>
        <begin position="95"/>
        <end position="168"/>
    </location>
</feature>
<reference evidence="2 3" key="1">
    <citation type="submission" date="2017-09" db="EMBL/GenBank/DDBJ databases">
        <title>WGS assembly of Aquilegia coerulea Goldsmith.</title>
        <authorList>
            <person name="Hodges S."/>
            <person name="Kramer E."/>
            <person name="Nordborg M."/>
            <person name="Tomkins J."/>
            <person name="Borevitz J."/>
            <person name="Derieg N."/>
            <person name="Yan J."/>
            <person name="Mihaltcheva S."/>
            <person name="Hayes R.D."/>
            <person name="Rokhsar D."/>
        </authorList>
    </citation>
    <scope>NUCLEOTIDE SEQUENCE [LARGE SCALE GENOMIC DNA]</scope>
    <source>
        <strain evidence="3">cv. Goldsmith</strain>
    </source>
</reference>
<dbReference type="Proteomes" id="UP000230069">
    <property type="component" value="Unassembled WGS sequence"/>
</dbReference>
<gene>
    <name evidence="2" type="ORF">AQUCO_01700096v1</name>
</gene>
<organism evidence="2 3">
    <name type="scientific">Aquilegia coerulea</name>
    <name type="common">Rocky mountain columbine</name>
    <dbReference type="NCBI Taxonomy" id="218851"/>
    <lineage>
        <taxon>Eukaryota</taxon>
        <taxon>Viridiplantae</taxon>
        <taxon>Streptophyta</taxon>
        <taxon>Embryophyta</taxon>
        <taxon>Tracheophyta</taxon>
        <taxon>Spermatophyta</taxon>
        <taxon>Magnoliopsida</taxon>
        <taxon>Ranunculales</taxon>
        <taxon>Ranunculaceae</taxon>
        <taxon>Thalictroideae</taxon>
        <taxon>Aquilegia</taxon>
    </lineage>
</organism>
<sequence length="168" mass="19804">MGLHNVGTLRLRGYEIELLTRVQNLSACLPSPCRGLKHLYLTIDPTKNQFLVITFLLKSYPNLQNLWLCFNEEKRMSLNMVCMEEHWHSEEWSAEYVLKYLRMVEIKQFQGSESELEFVKYFLENANMLEYVNIGFSCKEKVIEERTSITEKLLTFARVSPHAQIFLS</sequence>
<dbReference type="InterPro" id="IPR050232">
    <property type="entry name" value="FBL13/AtMIF1-like"/>
</dbReference>
<dbReference type="SMART" id="SM00579">
    <property type="entry name" value="FBD"/>
    <property type="match status" value="1"/>
</dbReference>
<dbReference type="PANTHER" id="PTHR31900">
    <property type="entry name" value="F-BOX/RNI SUPERFAMILY PROTEIN-RELATED"/>
    <property type="match status" value="1"/>
</dbReference>
<dbReference type="Pfam" id="PF08387">
    <property type="entry name" value="FBD"/>
    <property type="match status" value="1"/>
</dbReference>
<evidence type="ECO:0000313" key="3">
    <source>
        <dbReference type="Proteomes" id="UP000230069"/>
    </source>
</evidence>
<dbReference type="InParanoid" id="A0A2G5DL77"/>
<evidence type="ECO:0000313" key="2">
    <source>
        <dbReference type="EMBL" id="PIA44261.1"/>
    </source>
</evidence>
<protein>
    <recommendedName>
        <fullName evidence="1">FBD domain-containing protein</fullName>
    </recommendedName>
</protein>
<dbReference type="FunCoup" id="A0A2G5DL77">
    <property type="interactions" value="213"/>
</dbReference>